<protein>
    <submittedName>
        <fullName evidence="1">Uncharacterized protein</fullName>
    </submittedName>
</protein>
<dbReference type="RefSeq" id="WP_141482876.1">
    <property type="nucleotide sequence ID" value="NZ_CP029843.1"/>
</dbReference>
<accession>A0A508AAY2</accession>
<dbReference type="Proteomes" id="UP000320431">
    <property type="component" value="Unassembled WGS sequence"/>
</dbReference>
<name>A0A508AAY2_9GAMM</name>
<evidence type="ECO:0000313" key="1">
    <source>
        <dbReference type="EMBL" id="KAB8173174.1"/>
    </source>
</evidence>
<reference evidence="1 2" key="1">
    <citation type="submission" date="2019-10" db="EMBL/GenBank/DDBJ databases">
        <title>Lysobacter alkalisoli sp. nov., isolated from saline-alkaline soil.</title>
        <authorList>
            <person name="Sun J.-Q."/>
        </authorList>
    </citation>
    <scope>NUCLEOTIDE SEQUENCE [LARGE SCALE GENOMIC DNA]</scope>
    <source>
        <strain evidence="1 2">KCTC 42381</strain>
    </source>
</reference>
<dbReference type="EMBL" id="VICD02000244">
    <property type="protein sequence ID" value="KAB8173174.1"/>
    <property type="molecule type" value="Genomic_DNA"/>
</dbReference>
<sequence>MSPPSRRQHRPLRQWLRGNALALWLWTLGLLGVVRFVTRAMRDGGGGADTVAWLYLGGGILVFLAGVATWVGGARRDRATTRPD</sequence>
<organism evidence="1 2">
    <name type="scientific">Marilutibacter maris</name>
    <dbReference type="NCBI Taxonomy" id="1605891"/>
    <lineage>
        <taxon>Bacteria</taxon>
        <taxon>Pseudomonadati</taxon>
        <taxon>Pseudomonadota</taxon>
        <taxon>Gammaproteobacteria</taxon>
        <taxon>Lysobacterales</taxon>
        <taxon>Lysobacteraceae</taxon>
        <taxon>Marilutibacter</taxon>
    </lineage>
</organism>
<dbReference type="OrthoDB" id="10001609at2"/>
<evidence type="ECO:0000313" key="2">
    <source>
        <dbReference type="Proteomes" id="UP000320431"/>
    </source>
</evidence>
<dbReference type="AlphaFoldDB" id="A0A508AAY2"/>
<gene>
    <name evidence="1" type="ORF">FKV24_014395</name>
</gene>
<comment type="caution">
    <text evidence="1">The sequence shown here is derived from an EMBL/GenBank/DDBJ whole genome shotgun (WGS) entry which is preliminary data.</text>
</comment>
<proteinExistence type="predicted"/>